<evidence type="ECO:0000256" key="2">
    <source>
        <dbReference type="ARBA" id="ARBA00004207"/>
    </source>
</evidence>
<evidence type="ECO:0000256" key="10">
    <source>
        <dbReference type="ARBA" id="ARBA00023098"/>
    </source>
</evidence>
<dbReference type="GO" id="GO:0042176">
    <property type="term" value="P:regulation of protein catabolic process"/>
    <property type="evidence" value="ECO:0007669"/>
    <property type="project" value="UniProtKB-ARBA"/>
</dbReference>
<evidence type="ECO:0000256" key="19">
    <source>
        <dbReference type="ARBA" id="ARBA00048817"/>
    </source>
</evidence>
<dbReference type="GO" id="GO:0006914">
    <property type="term" value="P:autophagy"/>
    <property type="evidence" value="ECO:0007669"/>
    <property type="project" value="UniProtKB-ARBA"/>
</dbReference>
<evidence type="ECO:0000256" key="20">
    <source>
        <dbReference type="ARBA" id="ARBA00048880"/>
    </source>
</evidence>
<dbReference type="GO" id="GO:0007040">
    <property type="term" value="P:lysosome organization"/>
    <property type="evidence" value="ECO:0007669"/>
    <property type="project" value="UniProtKB-ARBA"/>
</dbReference>
<comment type="similarity">
    <text evidence="6 23">Belongs to the glycosyl hydrolase 30 family.</text>
</comment>
<comment type="catalytic activity">
    <reaction evidence="15">
        <text>a beta-D-glucosyl-(1&lt;-&gt;1')-N-acylsphing-4-enine + cholesterol = cholesteryl 3-beta-D-glucoside + an N-acylsphing-4-enine</text>
        <dbReference type="Rhea" id="RHEA:58264"/>
        <dbReference type="ChEBI" id="CHEBI:16113"/>
        <dbReference type="ChEBI" id="CHEBI:17495"/>
        <dbReference type="ChEBI" id="CHEBI:22801"/>
        <dbReference type="ChEBI" id="CHEBI:52639"/>
    </reaction>
    <physiologicalReaction direction="left-to-right" evidence="15">
        <dbReference type="Rhea" id="RHEA:58265"/>
    </physiologicalReaction>
    <physiologicalReaction direction="right-to-left" evidence="15">
        <dbReference type="Rhea" id="RHEA:58266"/>
    </physiologicalReaction>
</comment>
<dbReference type="GO" id="GO:0008203">
    <property type="term" value="P:cholesterol metabolic process"/>
    <property type="evidence" value="ECO:0007669"/>
    <property type="project" value="UniProtKB-ARBA"/>
</dbReference>
<dbReference type="GO" id="GO:0004348">
    <property type="term" value="F:glucosylceramidase activity"/>
    <property type="evidence" value="ECO:0007669"/>
    <property type="project" value="UniProtKB-EC"/>
</dbReference>
<keyword evidence="8 23" id="KW-0378">Hydrolase</keyword>
<comment type="pathway">
    <text evidence="4">Sphingolipid metabolism.</text>
</comment>
<evidence type="ECO:0000256" key="11">
    <source>
        <dbReference type="ARBA" id="ARBA00033633"/>
    </source>
</evidence>
<comment type="catalytic activity">
    <reaction evidence="1">
        <text>a beta-D-glucosyl-(1&lt;-&gt;1')-N-acylsphing-4-enine + H2O = an N-acylsphing-4-enine + D-glucose</text>
        <dbReference type="Rhea" id="RHEA:13269"/>
        <dbReference type="ChEBI" id="CHEBI:4167"/>
        <dbReference type="ChEBI" id="CHEBI:15377"/>
        <dbReference type="ChEBI" id="CHEBI:22801"/>
        <dbReference type="ChEBI" id="CHEBI:52639"/>
        <dbReference type="EC" id="3.2.1.45"/>
    </reaction>
    <physiologicalReaction direction="left-to-right" evidence="1">
        <dbReference type="Rhea" id="RHEA:13270"/>
    </physiologicalReaction>
</comment>
<evidence type="ECO:0000256" key="7">
    <source>
        <dbReference type="ARBA" id="ARBA00022729"/>
    </source>
</evidence>
<evidence type="ECO:0000256" key="5">
    <source>
        <dbReference type="ARBA" id="ARBA00005189"/>
    </source>
</evidence>
<evidence type="ECO:0000256" key="22">
    <source>
        <dbReference type="ARBA" id="ARBA00049516"/>
    </source>
</evidence>
<dbReference type="InterPro" id="IPR001139">
    <property type="entry name" value="Glyco_hydro_30"/>
</dbReference>
<evidence type="ECO:0000256" key="3">
    <source>
        <dbReference type="ARBA" id="ARBA00004731"/>
    </source>
</evidence>
<dbReference type="GO" id="GO:0008422">
    <property type="term" value="F:beta-glucosidase activity"/>
    <property type="evidence" value="ECO:0007669"/>
    <property type="project" value="UniProtKB-ARBA"/>
</dbReference>
<comment type="catalytic activity">
    <reaction evidence="22">
        <text>beta-D-glucosyl-N-(9Z-octadecenoyl)-sphing-4E-enine + cholesterol = N-(9Z-octadecenoyl)-sphing-4-enine + cholesteryl 3-beta-D-glucoside</text>
        <dbReference type="Rhea" id="RHEA:58324"/>
        <dbReference type="ChEBI" id="CHEBI:16113"/>
        <dbReference type="ChEBI" id="CHEBI:17495"/>
        <dbReference type="ChEBI" id="CHEBI:77996"/>
        <dbReference type="ChEBI" id="CHEBI:139140"/>
    </reaction>
    <physiologicalReaction direction="left-to-right" evidence="22">
        <dbReference type="Rhea" id="RHEA:58325"/>
    </physiologicalReaction>
    <physiologicalReaction direction="right-to-left" evidence="22">
        <dbReference type="Rhea" id="RHEA:58326"/>
    </physiologicalReaction>
</comment>
<gene>
    <name evidence="28 29" type="primary">LOC129329083</name>
</gene>
<dbReference type="GO" id="GO:0006680">
    <property type="term" value="P:glucosylceramide catabolic process"/>
    <property type="evidence" value="ECO:0007669"/>
    <property type="project" value="UniProtKB-ARBA"/>
</dbReference>
<dbReference type="Pfam" id="PF17189">
    <property type="entry name" value="Glyco_hydro_30C"/>
    <property type="match status" value="1"/>
</dbReference>
<evidence type="ECO:0000256" key="23">
    <source>
        <dbReference type="RuleBase" id="RU361188"/>
    </source>
</evidence>
<comment type="catalytic activity">
    <reaction evidence="19">
        <text>a beta-D-xylosyl-(1&lt;-&gt;1')-N-acylsphing-4-enine + cholesterol = cholesteryl 3-beta-D-xyloside + an N-acylsphing-4-enine</text>
        <dbReference type="Rhea" id="RHEA:70239"/>
        <dbReference type="ChEBI" id="CHEBI:16113"/>
        <dbReference type="ChEBI" id="CHEBI:52639"/>
        <dbReference type="ChEBI" id="CHEBI:189067"/>
        <dbReference type="ChEBI" id="CHEBI:189068"/>
    </reaction>
    <physiologicalReaction direction="left-to-right" evidence="19">
        <dbReference type="Rhea" id="RHEA:70240"/>
    </physiologicalReaction>
</comment>
<dbReference type="GO" id="GO:0030163">
    <property type="term" value="P:protein catabolic process"/>
    <property type="evidence" value="ECO:0007669"/>
    <property type="project" value="UniProtKB-ARBA"/>
</dbReference>
<evidence type="ECO:0000256" key="1">
    <source>
        <dbReference type="ARBA" id="ARBA00001013"/>
    </source>
</evidence>
<evidence type="ECO:0000256" key="12">
    <source>
        <dbReference type="ARBA" id="ARBA00033646"/>
    </source>
</evidence>
<evidence type="ECO:0000256" key="15">
    <source>
        <dbReference type="ARBA" id="ARBA00048055"/>
    </source>
</evidence>
<keyword evidence="10 23" id="KW-0443">Lipid metabolism</keyword>
<evidence type="ECO:0000256" key="8">
    <source>
        <dbReference type="ARBA" id="ARBA00022801"/>
    </source>
</evidence>
<keyword evidence="27" id="KW-1185">Reference proteome</keyword>
<protein>
    <recommendedName>
        <fullName evidence="23">Glucosylceramidase</fullName>
        <ecNumber evidence="23">3.2.1.45</ecNumber>
    </recommendedName>
</protein>
<dbReference type="GeneID" id="129329083"/>
<dbReference type="GO" id="GO:0016241">
    <property type="term" value="P:regulation of macroautophagy"/>
    <property type="evidence" value="ECO:0007669"/>
    <property type="project" value="UniProtKB-ARBA"/>
</dbReference>
<dbReference type="GO" id="GO:0005765">
    <property type="term" value="C:lysosomal membrane"/>
    <property type="evidence" value="ECO:0007669"/>
    <property type="project" value="UniProtKB-SubCell"/>
</dbReference>
<dbReference type="Pfam" id="PF02055">
    <property type="entry name" value="Glyco_hydro_30"/>
    <property type="match status" value="1"/>
</dbReference>
<dbReference type="GO" id="GO:0042391">
    <property type="term" value="P:regulation of membrane potential"/>
    <property type="evidence" value="ECO:0007669"/>
    <property type="project" value="UniProtKB-ARBA"/>
</dbReference>
<comment type="catalytic activity">
    <reaction evidence="14">
        <text>1-(beta-D-galactosyl)-N-dodecanoylsphing-4-enine + cholesterol = cholesteryl 3-beta-D-galactoside + N-dodecanoylsphing-4-enine</text>
        <dbReference type="Rhea" id="RHEA:70255"/>
        <dbReference type="ChEBI" id="CHEBI:16113"/>
        <dbReference type="ChEBI" id="CHEBI:72956"/>
        <dbReference type="ChEBI" id="CHEBI:73432"/>
        <dbReference type="ChEBI" id="CHEBI:189066"/>
    </reaction>
    <physiologicalReaction direction="left-to-right" evidence="14">
        <dbReference type="Rhea" id="RHEA:70256"/>
    </physiologicalReaction>
    <physiologicalReaction direction="right-to-left" evidence="14">
        <dbReference type="Rhea" id="RHEA:70257"/>
    </physiologicalReaction>
</comment>
<dbReference type="PANTHER" id="PTHR11069">
    <property type="entry name" value="GLUCOSYLCERAMIDASE"/>
    <property type="match status" value="1"/>
</dbReference>
<evidence type="ECO:0000256" key="24">
    <source>
        <dbReference type="SAM" id="SignalP"/>
    </source>
</evidence>
<dbReference type="Gene3D" id="3.20.20.80">
    <property type="entry name" value="Glycosidases"/>
    <property type="match status" value="1"/>
</dbReference>
<dbReference type="PANTHER" id="PTHR11069:SF23">
    <property type="entry name" value="LYSOSOMAL ACID GLUCOSYLCERAMIDASE"/>
    <property type="match status" value="1"/>
</dbReference>
<dbReference type="GO" id="GO:0004336">
    <property type="term" value="F:galactosylceramidase activity"/>
    <property type="evidence" value="ECO:0007669"/>
    <property type="project" value="UniProtKB-EC"/>
</dbReference>
<dbReference type="RefSeq" id="XP_054834480.1">
    <property type="nucleotide sequence ID" value="XM_054978505.1"/>
</dbReference>
<comment type="catalytic activity">
    <reaction evidence="16">
        <text>beta-D-glucosyl-(1&lt;-&gt;1)-N-octadecanoylsphing-4-enine + cholesterol = cholesteryl 3-beta-D-glucoside + N-octadecanoylsphing-4-enine</text>
        <dbReference type="Rhea" id="RHEA:70311"/>
        <dbReference type="ChEBI" id="CHEBI:16113"/>
        <dbReference type="ChEBI" id="CHEBI:17495"/>
        <dbReference type="ChEBI" id="CHEBI:72961"/>
        <dbReference type="ChEBI" id="CHEBI:84719"/>
    </reaction>
    <physiologicalReaction direction="left-to-right" evidence="16">
        <dbReference type="Rhea" id="RHEA:70312"/>
    </physiologicalReaction>
    <physiologicalReaction direction="right-to-left" evidence="16">
        <dbReference type="Rhea" id="RHEA:70313"/>
    </physiologicalReaction>
</comment>
<comment type="catalytic activity">
    <reaction evidence="17">
        <text>a beta-D-galactosyl-(1&lt;-&gt;1')-N-acylsphing-4-enine + cholesterol = cholesteryl 3-beta-D-galactoside + an N-acylsphing-4-enine</text>
        <dbReference type="Rhea" id="RHEA:70235"/>
        <dbReference type="ChEBI" id="CHEBI:16113"/>
        <dbReference type="ChEBI" id="CHEBI:18390"/>
        <dbReference type="ChEBI" id="CHEBI:52639"/>
        <dbReference type="ChEBI" id="CHEBI:189066"/>
    </reaction>
    <physiologicalReaction direction="left-to-right" evidence="17">
        <dbReference type="Rhea" id="RHEA:70236"/>
    </physiologicalReaction>
    <physiologicalReaction direction="right-to-left" evidence="17">
        <dbReference type="Rhea" id="RHEA:70237"/>
    </physiologicalReaction>
</comment>
<comment type="pathway">
    <text evidence="5">Lipid metabolism.</text>
</comment>
<comment type="catalytic activity">
    <reaction evidence="20">
        <text>beta-D-glucosyl-(1&lt;-&gt;1')-N-(15Z-tetracosenoyl)-sphing-4-enine + cholesterol = N-(15Z-tetracosenoyl)-sphing-4-enine + cholesteryl 3-beta-D-glucoside</text>
        <dbReference type="Rhea" id="RHEA:70315"/>
        <dbReference type="ChEBI" id="CHEBI:16113"/>
        <dbReference type="ChEBI" id="CHEBI:17495"/>
        <dbReference type="ChEBI" id="CHEBI:74450"/>
        <dbReference type="ChEBI" id="CHEBI:76302"/>
    </reaction>
    <physiologicalReaction direction="left-to-right" evidence="20">
        <dbReference type="Rhea" id="RHEA:70316"/>
    </physiologicalReaction>
    <physiologicalReaction direction="right-to-left" evidence="20">
        <dbReference type="Rhea" id="RHEA:70317"/>
    </physiologicalReaction>
</comment>
<comment type="catalytic activity">
    <reaction evidence="11">
        <text>beta-D-xylosyl-(1&lt;-&gt;1')-N-(9Z-octadecenoyl)-sphing-4-enine + cholesterol = cholesteryl 3-beta-D-xyloside + N-(9Z-octadecenoyl)-sphing-4-enine</text>
        <dbReference type="Rhea" id="RHEA:70251"/>
        <dbReference type="ChEBI" id="CHEBI:16113"/>
        <dbReference type="ChEBI" id="CHEBI:77996"/>
        <dbReference type="ChEBI" id="CHEBI:189067"/>
        <dbReference type="ChEBI" id="CHEBI:189081"/>
    </reaction>
    <physiologicalReaction direction="left-to-right" evidence="11">
        <dbReference type="Rhea" id="RHEA:70252"/>
    </physiologicalReaction>
</comment>
<evidence type="ECO:0000313" key="29">
    <source>
        <dbReference type="RefSeq" id="XP_054834488.1"/>
    </source>
</evidence>
<dbReference type="PRINTS" id="PR00843">
    <property type="entry name" value="GLHYDRLASE30"/>
</dbReference>
<comment type="catalytic activity">
    <reaction evidence="18">
        <text>beta-D-glucosyl-N-dodecanoylsphing-4-enine + cholesterol = N-dodecanoylsphing-4-enine + cholesteryl 3-beta-D-glucoside</text>
        <dbReference type="Rhea" id="RHEA:70307"/>
        <dbReference type="ChEBI" id="CHEBI:16113"/>
        <dbReference type="ChEBI" id="CHEBI:17495"/>
        <dbReference type="ChEBI" id="CHEBI:72956"/>
        <dbReference type="ChEBI" id="CHEBI:76297"/>
    </reaction>
    <physiologicalReaction direction="left-to-right" evidence="18">
        <dbReference type="Rhea" id="RHEA:70308"/>
    </physiologicalReaction>
    <physiologicalReaction direction="right-to-left" evidence="18">
        <dbReference type="Rhea" id="RHEA:70309"/>
    </physiologicalReaction>
</comment>
<dbReference type="GO" id="GO:0010605">
    <property type="term" value="P:negative regulation of macromolecule metabolic process"/>
    <property type="evidence" value="ECO:0007669"/>
    <property type="project" value="UniProtKB-ARBA"/>
</dbReference>
<sequence>MPSKWTSLLGWWFLFLQMVHGVTGDRPCNRKYFGRDSIVCVCNSTYCDTQAPVSVPPVGFFIKYESGKSGKRLARSQGLFQDRSFQPDLVLALEPTQQYQMVKGFGGSVTDAASINILSLTPSTQNNLLRSYFSEEGLEYNMVRTPMASCDFSTRPYTYDDWPYDYELKNFTLVEEDIKMKIPIIQRAKAMSKKPISLIASPWTSPTWMKTNNQWTGKGSLKGEAGDKIHKTWANYFVRFLDEYAKHNLTFWAVTAENEPTAGLIRNYPFQCLGFTPEQQRDFIALDLGPALANSSHKDIRLIVLDDNRVHLPFWAKVVLSEDSQARRYIHGIGLHWYLDFIAPIDDTVGITHRLFPDYFLLFTEACTGSQFWERDVILGSWDRGNQYSRSILANLNHNVIGWMDWNLALDLEGGPNWVKNYVDSSIIVDVASDTFYKQPMFYHIGHFSKFIPEGSQRVGLTILQKCLTCSLEHVAVIRPDGVAVVVVLNRSGKSVTFGLSDSVGLIVTSIPANSIQTYLWRRE</sequence>
<evidence type="ECO:0000256" key="4">
    <source>
        <dbReference type="ARBA" id="ARBA00004991"/>
    </source>
</evidence>
<feature type="chain" id="PRO_5044705533" description="Glucosylceramidase" evidence="24">
    <location>
        <begin position="25"/>
        <end position="524"/>
    </location>
</feature>
<evidence type="ECO:0000256" key="6">
    <source>
        <dbReference type="ARBA" id="ARBA00005382"/>
    </source>
</evidence>
<dbReference type="GO" id="GO:0005102">
    <property type="term" value="F:signaling receptor binding"/>
    <property type="evidence" value="ECO:0007669"/>
    <property type="project" value="UniProtKB-ARBA"/>
</dbReference>
<accession>A0AA97JB74</accession>
<dbReference type="FunFam" id="3.20.20.80:FF:000030">
    <property type="entry name" value="Lysosomal acid glucosylceramidase"/>
    <property type="match status" value="1"/>
</dbReference>
<keyword evidence="7 24" id="KW-0732">Signal</keyword>
<dbReference type="EC" id="3.2.1.45" evidence="23"/>
<evidence type="ECO:0000313" key="28">
    <source>
        <dbReference type="RefSeq" id="XP_054834480.1"/>
    </source>
</evidence>
<evidence type="ECO:0000256" key="14">
    <source>
        <dbReference type="ARBA" id="ARBA00033703"/>
    </source>
</evidence>
<name>A0AA97JB74_EUBMA</name>
<feature type="signal peptide" evidence="24">
    <location>
        <begin position="1"/>
        <end position="24"/>
    </location>
</feature>
<feature type="domain" description="Glycosyl hydrolase family 30 beta sandwich" evidence="26">
    <location>
        <begin position="455"/>
        <end position="519"/>
    </location>
</feature>
<dbReference type="GO" id="GO:0046527">
    <property type="term" value="F:glucosyltransferase activity"/>
    <property type="evidence" value="ECO:0007669"/>
    <property type="project" value="UniProtKB-ARBA"/>
</dbReference>
<dbReference type="RefSeq" id="XP_054834488.1">
    <property type="nucleotide sequence ID" value="XM_054978513.1"/>
</dbReference>
<evidence type="ECO:0000256" key="21">
    <source>
        <dbReference type="ARBA" id="ARBA00049379"/>
    </source>
</evidence>
<reference evidence="28 29" key="1">
    <citation type="submission" date="2025-04" db="UniProtKB">
        <authorList>
            <consortium name="RefSeq"/>
        </authorList>
    </citation>
    <scope>IDENTIFICATION</scope>
    <source>
        <tissue evidence="28 29">Blood</tissue>
    </source>
</reference>
<evidence type="ECO:0000256" key="18">
    <source>
        <dbReference type="ARBA" id="ARBA00048698"/>
    </source>
</evidence>
<comment type="pathway">
    <text evidence="3">Steroid metabolism; cholesterol metabolism.</text>
</comment>
<dbReference type="InterPro" id="IPR017853">
    <property type="entry name" value="GH"/>
</dbReference>
<evidence type="ECO:0000256" key="9">
    <source>
        <dbReference type="ARBA" id="ARBA00022919"/>
    </source>
</evidence>
<proteinExistence type="inferred from homology"/>
<keyword evidence="9 23" id="KW-0746">Sphingolipid metabolism</keyword>
<dbReference type="GO" id="GO:0032006">
    <property type="term" value="P:regulation of TOR signaling"/>
    <property type="evidence" value="ECO:0007669"/>
    <property type="project" value="UniProtKB-ARBA"/>
</dbReference>
<comment type="subcellular location">
    <subcellularLocation>
        <location evidence="2">Lysosome membrane</location>
        <topology evidence="2">Peripheral membrane protein</topology>
        <orientation evidence="2">Lumenal side</orientation>
    </subcellularLocation>
</comment>
<comment type="catalytic activity">
    <reaction evidence="12">
        <text>cholesteryl 3-beta-D-glucoside + H2O = cholesterol + D-glucose</text>
        <dbReference type="Rhea" id="RHEA:11956"/>
        <dbReference type="ChEBI" id="CHEBI:4167"/>
        <dbReference type="ChEBI" id="CHEBI:15377"/>
        <dbReference type="ChEBI" id="CHEBI:16113"/>
        <dbReference type="ChEBI" id="CHEBI:17495"/>
    </reaction>
    <physiologicalReaction direction="left-to-right" evidence="12">
        <dbReference type="Rhea" id="RHEA:11957"/>
    </physiologicalReaction>
</comment>
<comment type="catalytic activity">
    <reaction evidence="21">
        <text>beta-D-glucosyl-N-octanoylsphing-4E-enine + cholesterol = N-octanoylsphing-4-enine + cholesteryl 3-beta-D-glucoside</text>
        <dbReference type="Rhea" id="RHEA:70303"/>
        <dbReference type="ChEBI" id="CHEBI:16113"/>
        <dbReference type="ChEBI" id="CHEBI:17495"/>
        <dbReference type="ChEBI" id="CHEBI:45815"/>
        <dbReference type="ChEBI" id="CHEBI:65222"/>
    </reaction>
    <physiologicalReaction direction="left-to-right" evidence="21">
        <dbReference type="Rhea" id="RHEA:70304"/>
    </physiologicalReaction>
    <physiologicalReaction direction="right-to-left" evidence="21">
        <dbReference type="Rhea" id="RHEA:70305"/>
    </physiologicalReaction>
</comment>
<evidence type="ECO:0000313" key="27">
    <source>
        <dbReference type="Proteomes" id="UP001190640"/>
    </source>
</evidence>
<evidence type="ECO:0000259" key="26">
    <source>
        <dbReference type="Pfam" id="PF17189"/>
    </source>
</evidence>
<evidence type="ECO:0000259" key="25">
    <source>
        <dbReference type="Pfam" id="PF02055"/>
    </source>
</evidence>
<feature type="domain" description="Glycosyl hydrolase family 30 TIM-barrel" evidence="25">
    <location>
        <begin position="102"/>
        <end position="452"/>
    </location>
</feature>
<keyword evidence="23" id="KW-0326">Glycosidase</keyword>
<evidence type="ECO:0000256" key="13">
    <source>
        <dbReference type="ARBA" id="ARBA00033698"/>
    </source>
</evidence>
<dbReference type="SUPFAM" id="SSF51011">
    <property type="entry name" value="Glycosyl hydrolase domain"/>
    <property type="match status" value="2"/>
</dbReference>
<dbReference type="AlphaFoldDB" id="A0AA97JB74"/>
<dbReference type="SUPFAM" id="SSF51445">
    <property type="entry name" value="(Trans)glycosidases"/>
    <property type="match status" value="1"/>
</dbReference>
<dbReference type="InterPro" id="IPR033453">
    <property type="entry name" value="Glyco_hydro_30_TIM-barrel"/>
</dbReference>
<evidence type="ECO:0000256" key="16">
    <source>
        <dbReference type="ARBA" id="ARBA00048111"/>
    </source>
</evidence>
<dbReference type="InterPro" id="IPR033452">
    <property type="entry name" value="GH30_C"/>
</dbReference>
<comment type="catalytic activity">
    <reaction evidence="13">
        <text>a beta-D-galactosyl-(1&lt;-&gt;1')-N-acylsphing-4-enine + H2O = an N-acylsphing-4-enine + D-galactose</text>
        <dbReference type="Rhea" id="RHEA:14297"/>
        <dbReference type="ChEBI" id="CHEBI:4139"/>
        <dbReference type="ChEBI" id="CHEBI:15377"/>
        <dbReference type="ChEBI" id="CHEBI:18390"/>
        <dbReference type="ChEBI" id="CHEBI:52639"/>
        <dbReference type="EC" id="3.2.1.46"/>
    </reaction>
    <physiologicalReaction direction="left-to-right" evidence="13">
        <dbReference type="Rhea" id="RHEA:14298"/>
    </physiologicalReaction>
</comment>
<dbReference type="KEGG" id="emc:129329083"/>
<dbReference type="Proteomes" id="UP001190640">
    <property type="component" value="Chromosome 1"/>
</dbReference>
<evidence type="ECO:0000256" key="17">
    <source>
        <dbReference type="ARBA" id="ARBA00048182"/>
    </source>
</evidence>
<organism evidence="27 28">
    <name type="scientific">Eublepharis macularius</name>
    <name type="common">Leopard gecko</name>
    <name type="synonym">Cyrtodactylus macularius</name>
    <dbReference type="NCBI Taxonomy" id="481883"/>
    <lineage>
        <taxon>Eukaryota</taxon>
        <taxon>Metazoa</taxon>
        <taxon>Chordata</taxon>
        <taxon>Craniata</taxon>
        <taxon>Vertebrata</taxon>
        <taxon>Euteleostomi</taxon>
        <taxon>Lepidosauria</taxon>
        <taxon>Squamata</taxon>
        <taxon>Bifurcata</taxon>
        <taxon>Gekkota</taxon>
        <taxon>Eublepharidae</taxon>
        <taxon>Eublepharinae</taxon>
        <taxon>Eublepharis</taxon>
    </lineage>
</organism>